<feature type="compositionally biased region" description="Polar residues" evidence="1">
    <location>
        <begin position="174"/>
        <end position="190"/>
    </location>
</feature>
<evidence type="ECO:0000256" key="1">
    <source>
        <dbReference type="SAM" id="MobiDB-lite"/>
    </source>
</evidence>
<keyword evidence="3" id="KW-1185">Reference proteome</keyword>
<accession>A0AB36FMH4</accession>
<dbReference type="Proteomes" id="UP000095392">
    <property type="component" value="Unassembled WGS sequence"/>
</dbReference>
<dbReference type="RefSeq" id="WP_069945433.1">
    <property type="nucleotide sequence ID" value="NZ_MIPW01000041.1"/>
</dbReference>
<comment type="caution">
    <text evidence="2">The sequence shown here is derived from an EMBL/GenBank/DDBJ whole genome shotgun (WGS) entry which is preliminary data.</text>
</comment>
<feature type="region of interest" description="Disordered" evidence="1">
    <location>
        <begin position="173"/>
        <end position="193"/>
    </location>
</feature>
<organism evidence="2 3">
    <name type="scientific">Alteromonas macleodii</name>
    <name type="common">Pseudoalteromonas macleodii</name>
    <dbReference type="NCBI Taxonomy" id="28108"/>
    <lineage>
        <taxon>Bacteria</taxon>
        <taxon>Pseudomonadati</taxon>
        <taxon>Pseudomonadota</taxon>
        <taxon>Gammaproteobacteria</taxon>
        <taxon>Alteromonadales</taxon>
        <taxon>Alteromonadaceae</taxon>
        <taxon>Alteromonas/Salinimonas group</taxon>
        <taxon>Alteromonas</taxon>
    </lineage>
</organism>
<name>A0AB36FMH4_ALTMA</name>
<proteinExistence type="predicted"/>
<reference evidence="2 3" key="1">
    <citation type="submission" date="2016-09" db="EMBL/GenBank/DDBJ databases">
        <title>Draft Genome Sequence of four Alteromonas macleodii strains isolated from copper coupons and grown long-term at elevated copper levels.</title>
        <authorList>
            <person name="Cusick K."/>
            <person name="Dale J."/>
            <person name="Little B."/>
            <person name="Biffinger J."/>
        </authorList>
    </citation>
    <scope>NUCLEOTIDE SEQUENCE [LARGE SCALE GENOMIC DNA]</scope>
    <source>
        <strain evidence="2 3">KCP01</strain>
    </source>
</reference>
<dbReference type="AlphaFoldDB" id="A0AB36FMH4"/>
<gene>
    <name evidence="2" type="ORF">BFV95_4960</name>
</gene>
<evidence type="ECO:0000313" key="3">
    <source>
        <dbReference type="Proteomes" id="UP000095392"/>
    </source>
</evidence>
<evidence type="ECO:0000313" key="2">
    <source>
        <dbReference type="EMBL" id="OES23875.1"/>
    </source>
</evidence>
<protein>
    <submittedName>
        <fullName evidence="2">Uncharacterized protein</fullName>
    </submittedName>
</protein>
<dbReference type="EMBL" id="MIPY01000076">
    <property type="protein sequence ID" value="OES23875.1"/>
    <property type="molecule type" value="Genomic_DNA"/>
</dbReference>
<sequence length="418" mass="44914">MDHIFNDESENIHNVDAFNDAINELNSDELATTNISDFEMEQGNSLSLEEYQGLIDQINDSEKALRGASEVEADSEDKETQEALYDAAGEEEAVDNTVAVDDAEAVVEIIDESSNGEKNTILPDPELESITGETEFNESLGTQDSIINESRPETNPTQADFEEFFNEIEDDPHQTQTVENSLGDSVNQRESPSDYYYGQAPQPKMNNPHHIQEGGVVKPGTPIDIRGAANSSLHAGQKAGNGLFEGLSFVAKGATALAVASGAAVYGVMESVGKKAASKSSTAISGASEWMSDWSQNKGDSKAVGNVEGSEVELDGDANLVRGVFEDLANEVKSAVDSGNFEQASEMISEIGDYLKEAGAMVGDEEFFEPLMSDLNEVIDGAQAIEQEEKDNLLKAIKEVLEAIKSLFSKAAETPSMS</sequence>